<sequence length="364" mass="38984">MSIALKVACAFATTLVIGAGALQAEDTKDVARMNAGAITLITDGANSPSSRYAADLAVLMEGERDLRILPVMGHGPVEAVRDLLFLRGIDASIIPADTVAYIRKQELIEDVDKKVTYVARLGSAQVHIIARKDIATLADLAGKNVNVGGASEPRFVTASLIFDSLGITFNPVAGSEADAANLLKSGKADAIVIVAPQPSTIAEDLARDGNYRLLNVTGNDELNGIYAPAMLNAKTYDGLTQDGGMTETLSVSYAVAVFDWKKGTDRYYKLRKFADVLYSGIGDLQTGKWHAAWNDVNLSADLPGWTRYVTADEWLAEHKRNQADATSKEDAALKAEFQSYLERTKLGSNMTPAGAARLRSSALE</sequence>
<organism evidence="1 2">
    <name type="scientific">Taklimakanibacter albus</name>
    <dbReference type="NCBI Taxonomy" id="2800327"/>
    <lineage>
        <taxon>Bacteria</taxon>
        <taxon>Pseudomonadati</taxon>
        <taxon>Pseudomonadota</taxon>
        <taxon>Alphaproteobacteria</taxon>
        <taxon>Hyphomicrobiales</taxon>
        <taxon>Aestuariivirgaceae</taxon>
        <taxon>Taklimakanibacter</taxon>
    </lineage>
</organism>
<gene>
    <name evidence="1" type="ORF">JHL16_23530</name>
</gene>
<accession>A0ACC5R9N8</accession>
<comment type="caution">
    <text evidence="1">The sequence shown here is derived from an EMBL/GenBank/DDBJ whole genome shotgun (WGS) entry which is preliminary data.</text>
</comment>
<keyword evidence="2" id="KW-1185">Reference proteome</keyword>
<dbReference type="EMBL" id="JAENHL010000008">
    <property type="protein sequence ID" value="MBK1869352.1"/>
    <property type="molecule type" value="Genomic_DNA"/>
</dbReference>
<name>A0ACC5R9N8_9HYPH</name>
<evidence type="ECO:0000313" key="2">
    <source>
        <dbReference type="Proteomes" id="UP000616151"/>
    </source>
</evidence>
<dbReference type="Proteomes" id="UP000616151">
    <property type="component" value="Unassembled WGS sequence"/>
</dbReference>
<reference evidence="1" key="1">
    <citation type="submission" date="2021-01" db="EMBL/GenBank/DDBJ databases">
        <authorList>
            <person name="Sun Q."/>
        </authorList>
    </citation>
    <scope>NUCLEOTIDE SEQUENCE</scope>
    <source>
        <strain evidence="1">YIM B02566</strain>
    </source>
</reference>
<proteinExistence type="predicted"/>
<evidence type="ECO:0000313" key="1">
    <source>
        <dbReference type="EMBL" id="MBK1869352.1"/>
    </source>
</evidence>
<protein>
    <submittedName>
        <fullName evidence="1">Uncharacterized protein</fullName>
    </submittedName>
</protein>